<dbReference type="EMBL" id="BSCI01000009">
    <property type="protein sequence ID" value="GLG87259.1"/>
    <property type="molecule type" value="Genomic_DNA"/>
</dbReference>
<protein>
    <recommendedName>
        <fullName evidence="1">Helix-turn-helix conjugative transposon-like domain-containing protein</fullName>
    </recommendedName>
</protein>
<name>A0AA37QCB4_9FIRM</name>
<reference evidence="2" key="2">
    <citation type="submission" date="2022-11" db="EMBL/GenBank/DDBJ databases">
        <title>Draft genome sequence of Coprococcus comes strain 31264.</title>
        <authorList>
            <person name="Hisatomi A."/>
            <person name="Ohkuma M."/>
            <person name="Sakamoto M."/>
        </authorList>
    </citation>
    <scope>NUCLEOTIDE SEQUENCE</scope>
    <source>
        <strain evidence="2">JCM 31264</strain>
    </source>
</reference>
<evidence type="ECO:0000313" key="2">
    <source>
        <dbReference type="EMBL" id="GLG87259.1"/>
    </source>
</evidence>
<gene>
    <name evidence="2" type="ORF">comes_18040</name>
</gene>
<dbReference type="Proteomes" id="UP001145109">
    <property type="component" value="Unassembled WGS sequence"/>
</dbReference>
<dbReference type="AlphaFoldDB" id="A0AA37QCB4"/>
<dbReference type="InterPro" id="IPR013325">
    <property type="entry name" value="RNA_pol_sigma_r2"/>
</dbReference>
<proteinExistence type="predicted"/>
<feature type="domain" description="Helix-turn-helix conjugative transposon-like" evidence="1">
    <location>
        <begin position="5"/>
        <end position="59"/>
    </location>
</feature>
<sequence length="62" mass="7347">MNFEKVLMQAKEGDSDAILEIIEMYKPLLIRNAIVNGRFDEDLYQELVSELLQCIQRFRIIE</sequence>
<dbReference type="RefSeq" id="WP_055248510.1">
    <property type="nucleotide sequence ID" value="NZ_BSCI01000009.1"/>
</dbReference>
<dbReference type="GO" id="GO:0003700">
    <property type="term" value="F:DNA-binding transcription factor activity"/>
    <property type="evidence" value="ECO:0007669"/>
    <property type="project" value="InterPro"/>
</dbReference>
<organism evidence="2 3">
    <name type="scientific">Coprococcus comes</name>
    <dbReference type="NCBI Taxonomy" id="410072"/>
    <lineage>
        <taxon>Bacteria</taxon>
        <taxon>Bacillati</taxon>
        <taxon>Bacillota</taxon>
        <taxon>Clostridia</taxon>
        <taxon>Lachnospirales</taxon>
        <taxon>Lachnospiraceae</taxon>
        <taxon>Coprococcus</taxon>
    </lineage>
</organism>
<evidence type="ECO:0000259" key="1">
    <source>
        <dbReference type="Pfam" id="PF12645"/>
    </source>
</evidence>
<dbReference type="InterPro" id="IPR024760">
    <property type="entry name" value="HTH_dom_conjug_TS-like"/>
</dbReference>
<dbReference type="GO" id="GO:0006352">
    <property type="term" value="P:DNA-templated transcription initiation"/>
    <property type="evidence" value="ECO:0007669"/>
    <property type="project" value="InterPro"/>
</dbReference>
<accession>A0AA37QCB4</accession>
<reference evidence="2" key="1">
    <citation type="submission" date="2022-09" db="EMBL/GenBank/DDBJ databases">
        <title>Draft genome sequence of Coprococcus comes strain 31264.</title>
        <authorList>
            <person name="Atsushi H."/>
            <person name="Moriya O."/>
            <person name="Mitsuo S."/>
        </authorList>
    </citation>
    <scope>NUCLEOTIDE SEQUENCE</scope>
    <source>
        <strain evidence="2">JCM 31264</strain>
    </source>
</reference>
<dbReference type="SUPFAM" id="SSF88946">
    <property type="entry name" value="Sigma2 domain of RNA polymerase sigma factors"/>
    <property type="match status" value="1"/>
</dbReference>
<comment type="caution">
    <text evidence="2">The sequence shown here is derived from an EMBL/GenBank/DDBJ whole genome shotgun (WGS) entry which is preliminary data.</text>
</comment>
<evidence type="ECO:0000313" key="3">
    <source>
        <dbReference type="Proteomes" id="UP001145109"/>
    </source>
</evidence>
<dbReference type="Pfam" id="PF12645">
    <property type="entry name" value="HTH_16"/>
    <property type="match status" value="1"/>
</dbReference>